<dbReference type="Pfam" id="PF00271">
    <property type="entry name" value="Helicase_C"/>
    <property type="match status" value="1"/>
</dbReference>
<keyword evidence="3" id="KW-0347">Helicase</keyword>
<dbReference type="Gene3D" id="3.40.50.300">
    <property type="entry name" value="P-loop containing nucleotide triphosphate hydrolases"/>
    <property type="match status" value="2"/>
</dbReference>
<dbReference type="GO" id="GO:0005634">
    <property type="term" value="C:nucleus"/>
    <property type="evidence" value="ECO:0007669"/>
    <property type="project" value="TreeGrafter"/>
</dbReference>
<dbReference type="GO" id="GO:0003724">
    <property type="term" value="F:RNA helicase activity"/>
    <property type="evidence" value="ECO:0007669"/>
    <property type="project" value="TreeGrafter"/>
</dbReference>
<dbReference type="FunFam" id="3.40.50.300:FF:000526">
    <property type="entry name" value="DExH-box ATP-dependent RNA helicase DExH3"/>
    <property type="match status" value="1"/>
</dbReference>
<gene>
    <name evidence="9" type="ORF">OTU49_015190</name>
</gene>
<keyword evidence="10" id="KW-1185">Reference proteome</keyword>
<evidence type="ECO:0000313" key="10">
    <source>
        <dbReference type="Proteomes" id="UP001445076"/>
    </source>
</evidence>
<dbReference type="PANTHER" id="PTHR18934">
    <property type="entry name" value="ATP-DEPENDENT RNA HELICASE"/>
    <property type="match status" value="1"/>
</dbReference>
<dbReference type="Pfam" id="PF21010">
    <property type="entry name" value="HA2_C"/>
    <property type="match status" value="1"/>
</dbReference>
<evidence type="ECO:0000256" key="1">
    <source>
        <dbReference type="ARBA" id="ARBA00022741"/>
    </source>
</evidence>
<comment type="caution">
    <text evidence="9">The sequence shown here is derived from an EMBL/GenBank/DDBJ whole genome shotgun (WGS) entry which is preliminary data.</text>
</comment>
<keyword evidence="2" id="KW-0378">Hydrolase</keyword>
<dbReference type="InterPro" id="IPR027417">
    <property type="entry name" value="P-loop_NTPase"/>
</dbReference>
<dbReference type="PROSITE" id="PS51192">
    <property type="entry name" value="HELICASE_ATP_BIND_1"/>
    <property type="match status" value="1"/>
</dbReference>
<keyword evidence="4" id="KW-0067">ATP-binding</keyword>
<dbReference type="GO" id="GO:0016787">
    <property type="term" value="F:hydrolase activity"/>
    <property type="evidence" value="ECO:0007669"/>
    <property type="project" value="UniProtKB-KW"/>
</dbReference>
<dbReference type="CDD" id="cd17917">
    <property type="entry name" value="DEXHc_RHA-like"/>
    <property type="match status" value="1"/>
</dbReference>
<dbReference type="GO" id="GO:0005524">
    <property type="term" value="F:ATP binding"/>
    <property type="evidence" value="ECO:0007669"/>
    <property type="project" value="UniProtKB-KW"/>
</dbReference>
<proteinExistence type="inferred from homology"/>
<name>A0AAW0YB14_CHEQU</name>
<evidence type="ECO:0008006" key="11">
    <source>
        <dbReference type="Google" id="ProtNLM"/>
    </source>
</evidence>
<dbReference type="PROSITE" id="PS00690">
    <property type="entry name" value="DEAH_ATP_HELICASE"/>
    <property type="match status" value="1"/>
</dbReference>
<keyword evidence="5" id="KW-0694">RNA-binding</keyword>
<dbReference type="InterPro" id="IPR007502">
    <property type="entry name" value="Helicase-assoc_dom"/>
</dbReference>
<dbReference type="SMART" id="SM00847">
    <property type="entry name" value="HA2"/>
    <property type="match status" value="1"/>
</dbReference>
<reference evidence="9 10" key="1">
    <citation type="journal article" date="2024" name="BMC Genomics">
        <title>Genome assembly of redclaw crayfish (Cherax quadricarinatus) provides insights into its immune adaptation and hypoxia tolerance.</title>
        <authorList>
            <person name="Liu Z."/>
            <person name="Zheng J."/>
            <person name="Li H."/>
            <person name="Fang K."/>
            <person name="Wang S."/>
            <person name="He J."/>
            <person name="Zhou D."/>
            <person name="Weng S."/>
            <person name="Chi M."/>
            <person name="Gu Z."/>
            <person name="He J."/>
            <person name="Li F."/>
            <person name="Wang M."/>
        </authorList>
    </citation>
    <scope>NUCLEOTIDE SEQUENCE [LARGE SCALE GENOMIC DNA]</scope>
    <source>
        <strain evidence="9">ZL_2023a</strain>
    </source>
</reference>
<accession>A0AAW0YB14</accession>
<dbReference type="GO" id="GO:0002151">
    <property type="term" value="F:G-quadruplex RNA binding"/>
    <property type="evidence" value="ECO:0007669"/>
    <property type="project" value="TreeGrafter"/>
</dbReference>
<evidence type="ECO:0000256" key="5">
    <source>
        <dbReference type="ARBA" id="ARBA00022884"/>
    </source>
</evidence>
<evidence type="ECO:0000256" key="4">
    <source>
        <dbReference type="ARBA" id="ARBA00022840"/>
    </source>
</evidence>
<dbReference type="InterPro" id="IPR002464">
    <property type="entry name" value="DNA/RNA_helicase_DEAH_CS"/>
</dbReference>
<evidence type="ECO:0000259" key="8">
    <source>
        <dbReference type="PROSITE" id="PS51194"/>
    </source>
</evidence>
<dbReference type="SMART" id="SM00487">
    <property type="entry name" value="DEXDc"/>
    <property type="match status" value="1"/>
</dbReference>
<protein>
    <recommendedName>
        <fullName evidence="11">ATP-dependent RNA helicase DHX30</fullName>
    </recommendedName>
</protein>
<dbReference type="CDD" id="cd18791">
    <property type="entry name" value="SF2_C_RHA"/>
    <property type="match status" value="1"/>
</dbReference>
<dbReference type="PROSITE" id="PS51194">
    <property type="entry name" value="HELICASE_CTER"/>
    <property type="match status" value="1"/>
</dbReference>
<dbReference type="GO" id="GO:0003678">
    <property type="term" value="F:DNA helicase activity"/>
    <property type="evidence" value="ECO:0007669"/>
    <property type="project" value="TreeGrafter"/>
</dbReference>
<dbReference type="InterPro" id="IPR001650">
    <property type="entry name" value="Helicase_C-like"/>
</dbReference>
<dbReference type="SUPFAM" id="SSF52540">
    <property type="entry name" value="P-loop containing nucleoside triphosphate hydrolases"/>
    <property type="match status" value="1"/>
</dbReference>
<dbReference type="CDD" id="cd00048">
    <property type="entry name" value="DSRM_SF"/>
    <property type="match status" value="1"/>
</dbReference>
<evidence type="ECO:0000259" key="7">
    <source>
        <dbReference type="PROSITE" id="PS51192"/>
    </source>
</evidence>
<dbReference type="Gene3D" id="1.20.120.1080">
    <property type="match status" value="1"/>
</dbReference>
<feature type="domain" description="Helicase ATP-binding" evidence="7">
    <location>
        <begin position="217"/>
        <end position="385"/>
    </location>
</feature>
<dbReference type="InterPro" id="IPR011545">
    <property type="entry name" value="DEAD/DEAH_box_helicase_dom"/>
</dbReference>
<dbReference type="AlphaFoldDB" id="A0AAW0YB14"/>
<comment type="similarity">
    <text evidence="6">Belongs to the DExH box helicase family.</text>
</comment>
<keyword evidence="1" id="KW-0547">Nucleotide-binding</keyword>
<feature type="non-terminal residue" evidence="9">
    <location>
        <position position="1"/>
    </location>
</feature>
<dbReference type="SMART" id="SM00490">
    <property type="entry name" value="HELICc"/>
    <property type="match status" value="1"/>
</dbReference>
<dbReference type="Pfam" id="PF00270">
    <property type="entry name" value="DEAD"/>
    <property type="match status" value="1"/>
</dbReference>
<dbReference type="Gene3D" id="3.30.160.20">
    <property type="match status" value="1"/>
</dbReference>
<dbReference type="EMBL" id="JARKIK010000008">
    <property type="protein sequence ID" value="KAK8750024.1"/>
    <property type="molecule type" value="Genomic_DNA"/>
</dbReference>
<organism evidence="9 10">
    <name type="scientific">Cherax quadricarinatus</name>
    <name type="common">Australian red claw crayfish</name>
    <dbReference type="NCBI Taxonomy" id="27406"/>
    <lineage>
        <taxon>Eukaryota</taxon>
        <taxon>Metazoa</taxon>
        <taxon>Ecdysozoa</taxon>
        <taxon>Arthropoda</taxon>
        <taxon>Crustacea</taxon>
        <taxon>Multicrustacea</taxon>
        <taxon>Malacostraca</taxon>
        <taxon>Eumalacostraca</taxon>
        <taxon>Eucarida</taxon>
        <taxon>Decapoda</taxon>
        <taxon>Pleocyemata</taxon>
        <taxon>Astacidea</taxon>
        <taxon>Parastacoidea</taxon>
        <taxon>Parastacidae</taxon>
        <taxon>Cherax</taxon>
    </lineage>
</organism>
<dbReference type="PANTHER" id="PTHR18934:SF257">
    <property type="entry name" value="ATP-DEPENDENT RNA HELICASE DHX30"/>
    <property type="match status" value="1"/>
</dbReference>
<dbReference type="InterPro" id="IPR014001">
    <property type="entry name" value="Helicase_ATP-bd"/>
</dbReference>
<evidence type="ECO:0000256" key="2">
    <source>
        <dbReference type="ARBA" id="ARBA00022801"/>
    </source>
</evidence>
<dbReference type="GO" id="GO:0005737">
    <property type="term" value="C:cytoplasm"/>
    <property type="evidence" value="ECO:0007669"/>
    <property type="project" value="TreeGrafter"/>
</dbReference>
<feature type="domain" description="Helicase C-terminal" evidence="8">
    <location>
        <begin position="430"/>
        <end position="602"/>
    </location>
</feature>
<sequence>RCEQTSSAVGRLNHQLVFQCSFTINWPKQTTFHGYGVNKKNAELAALVKAAEMLYNGNYINEYGYPVTVSQEEKEKLLQKWNLPPSITVCSSLIDEGWDLFTHFDKEVQPLISQEFQGLRLSEYPHVTDDLENDIGPKKHILMEEDEELSTIPLSLENENTHKIDLLTGQEYTGNISDSAYRNRELHHMLQNRLRNQSLREKDSPTLPILNYREDLERALSEKRIVVVAGDTGCGKSTQVPQMILDQWIQEGRGSECNILIMQPRRISAISLAKRVAKERGEKLGDSVGYHVRLSYKRLRNRGGIMFCTTGMLLQKIHANPTLEGVSHVIMDEVHERSVQTDLLLIILRRLLQSHSHLRLILMSASLSTQQLQKYFGENESTLLEVPGTLFPLTRHYIPHALNVLNINPTRYNIQPLMEPESRPTVNVDLVIDIIRKIEISRPPGAILCFLPGWQEISLIQTKLLQDNNLNTKLLVLPLHSKLGSQDQERIFDDPPEGRRKVVLATNIAETSLTINDVVFVIDTGFHKELRYNSKKDLTVLGNHWISQANSQQRAGRAGRVQPGEVFHLYSTHVHQEMSLYPVPEIMRIPLEHVILQCKSYCGEESVQSFLSEGLSVPSRRSISAAVNTLVKLGMLELDDQHSEKLTALGHRVVHFSTPPHLSKALVYASIFRCLDAVLTISAILTSGRGIFHNSIDLRTDIRKAKVKFDPASDLLAMLELVQKWNEQEFYEDKLLFCNNHNLSHRSLLFNQGLKRVYSNHLYDGLLVDDEDISSQYSSWNVNSHNRQLVLGVLLAGISRMLHIQQGVFSKGILNSDSLIIKTEEGARVDTGSECVLHPIPKDAADFSRYLLCAHLSRDDVSKRTVARDLSMLHPLSVALFAGHSLIMEEFTSGCLISIDGKEKLSFQVDKRTGTFLCKLRCVMAEMVKFIIETHGLDMTPIPINTFCEELVQYVGRLIENCASSAQEH</sequence>
<evidence type="ECO:0000256" key="3">
    <source>
        <dbReference type="ARBA" id="ARBA00022806"/>
    </source>
</evidence>
<evidence type="ECO:0000313" key="9">
    <source>
        <dbReference type="EMBL" id="KAK8750024.1"/>
    </source>
</evidence>
<dbReference type="Proteomes" id="UP001445076">
    <property type="component" value="Unassembled WGS sequence"/>
</dbReference>
<evidence type="ECO:0000256" key="6">
    <source>
        <dbReference type="ARBA" id="ARBA00060772"/>
    </source>
</evidence>